<dbReference type="SMART" id="SM00220">
    <property type="entry name" value="S_TKc"/>
    <property type="match status" value="1"/>
</dbReference>
<keyword evidence="6 9" id="KW-0067">ATP-binding</keyword>
<dbReference type="InterPro" id="IPR008271">
    <property type="entry name" value="Ser/Thr_kinase_AS"/>
</dbReference>
<keyword evidence="2 10" id="KW-0723">Serine/threonine-protein kinase</keyword>
<dbReference type="InterPro" id="IPR017441">
    <property type="entry name" value="Protein_kinase_ATP_BS"/>
</dbReference>
<dbReference type="PROSITE" id="PS50011">
    <property type="entry name" value="PROTEIN_KINASE_DOM"/>
    <property type="match status" value="1"/>
</dbReference>
<evidence type="ECO:0000256" key="10">
    <source>
        <dbReference type="RuleBase" id="RU000304"/>
    </source>
</evidence>
<dbReference type="SUPFAM" id="SSF56112">
    <property type="entry name" value="Protein kinase-like (PK-like)"/>
    <property type="match status" value="1"/>
</dbReference>
<evidence type="ECO:0000256" key="5">
    <source>
        <dbReference type="ARBA" id="ARBA00022777"/>
    </source>
</evidence>
<accession>A0A024FUI5</accession>
<evidence type="ECO:0000256" key="3">
    <source>
        <dbReference type="ARBA" id="ARBA00022679"/>
    </source>
</evidence>
<dbReference type="PROSITE" id="PS00107">
    <property type="entry name" value="PROTEIN_KINASE_ATP"/>
    <property type="match status" value="1"/>
</dbReference>
<keyword evidence="5" id="KW-0418">Kinase</keyword>
<keyword evidence="4 9" id="KW-0547">Nucleotide-binding</keyword>
<dbReference type="PANTHER" id="PTHR44329:SF288">
    <property type="entry name" value="MITOGEN-ACTIVATED PROTEIN KINASE KINASE KINASE 20"/>
    <property type="match status" value="1"/>
</dbReference>
<dbReference type="Gene3D" id="3.30.200.20">
    <property type="entry name" value="Phosphorylase Kinase, domain 1"/>
    <property type="match status" value="1"/>
</dbReference>
<comment type="catalytic activity">
    <reaction evidence="8">
        <text>L-seryl-[protein] + ATP = O-phospho-L-seryl-[protein] + ADP + H(+)</text>
        <dbReference type="Rhea" id="RHEA:17989"/>
        <dbReference type="Rhea" id="RHEA-COMP:9863"/>
        <dbReference type="Rhea" id="RHEA-COMP:11604"/>
        <dbReference type="ChEBI" id="CHEBI:15378"/>
        <dbReference type="ChEBI" id="CHEBI:29999"/>
        <dbReference type="ChEBI" id="CHEBI:30616"/>
        <dbReference type="ChEBI" id="CHEBI:83421"/>
        <dbReference type="ChEBI" id="CHEBI:456216"/>
        <dbReference type="EC" id="2.7.11.1"/>
    </reaction>
</comment>
<dbReference type="InterPro" id="IPR051681">
    <property type="entry name" value="Ser/Thr_Kinases-Pseudokinases"/>
</dbReference>
<dbReference type="STRING" id="65357.A0A024FUI5"/>
<dbReference type="EC" id="2.7.11.1" evidence="1"/>
<dbReference type="CDD" id="cd13999">
    <property type="entry name" value="STKc_MAP3K-like"/>
    <property type="match status" value="1"/>
</dbReference>
<feature type="domain" description="Protein kinase" evidence="11">
    <location>
        <begin position="130"/>
        <end position="385"/>
    </location>
</feature>
<evidence type="ECO:0000259" key="11">
    <source>
        <dbReference type="PROSITE" id="PS50011"/>
    </source>
</evidence>
<keyword evidence="13" id="KW-1185">Reference proteome</keyword>
<dbReference type="OrthoDB" id="339325at2759"/>
<dbReference type="InParanoid" id="A0A024FUI5"/>
<dbReference type="GO" id="GO:0005524">
    <property type="term" value="F:ATP binding"/>
    <property type="evidence" value="ECO:0007669"/>
    <property type="project" value="UniProtKB-UniRule"/>
</dbReference>
<comment type="caution">
    <text evidence="12">The sequence shown here is derived from an EMBL/GenBank/DDBJ whole genome shotgun (WGS) entry which is preliminary data.</text>
</comment>
<evidence type="ECO:0000256" key="4">
    <source>
        <dbReference type="ARBA" id="ARBA00022741"/>
    </source>
</evidence>
<gene>
    <name evidence="12" type="ORF">BN9_113120</name>
</gene>
<organism evidence="12 13">
    <name type="scientific">Albugo candida</name>
    <dbReference type="NCBI Taxonomy" id="65357"/>
    <lineage>
        <taxon>Eukaryota</taxon>
        <taxon>Sar</taxon>
        <taxon>Stramenopiles</taxon>
        <taxon>Oomycota</taxon>
        <taxon>Peronosporomycetes</taxon>
        <taxon>Albuginales</taxon>
        <taxon>Albuginaceae</taxon>
        <taxon>Albugo</taxon>
    </lineage>
</organism>
<evidence type="ECO:0000313" key="12">
    <source>
        <dbReference type="EMBL" id="CCI10701.1"/>
    </source>
</evidence>
<evidence type="ECO:0000256" key="6">
    <source>
        <dbReference type="ARBA" id="ARBA00022840"/>
    </source>
</evidence>
<dbReference type="InterPro" id="IPR000719">
    <property type="entry name" value="Prot_kinase_dom"/>
</dbReference>
<dbReference type="GO" id="GO:0004674">
    <property type="term" value="F:protein serine/threonine kinase activity"/>
    <property type="evidence" value="ECO:0007669"/>
    <property type="project" value="UniProtKB-KW"/>
</dbReference>
<dbReference type="PROSITE" id="PS00108">
    <property type="entry name" value="PROTEIN_KINASE_ST"/>
    <property type="match status" value="1"/>
</dbReference>
<evidence type="ECO:0000256" key="7">
    <source>
        <dbReference type="ARBA" id="ARBA00047899"/>
    </source>
</evidence>
<sequence length="392" mass="44244">MDSQTQTVRQNDRKIGFRRHSVSMRLSRDIESIQRGIDTFFDTVGSPIALSNRPLHRLETAVPHPSNASTTSFDHLQLNGAIEAKIPHFLSSWFQSNPHLTDADNEIPNSVERISLPPQKHNQSIRYEELQVGRKIGEGAFGKVYRGKWSGRAVAIKVLVCQDLRSDIMAEFQSEVEIMSILRHPNICRLLGACMEPPNRAIVVELCPGGSLWNVLRLKRHSLTLPMRTKFLLDTAKGMSYLHHFTQPILHRDLKSPNLLVDSEYTIKISDFGLARVKAHVQTMTGNCGTVQWMAPEVLGNLKYTEKADVFSYGIVVWEVMTGECPYEGLSQVQAALGVLSRNLRPRIPKSCPPFFKRLMRSCWDRQADLRPSFAQIIIALGEWEACGSIDT</sequence>
<dbReference type="PANTHER" id="PTHR44329">
    <property type="entry name" value="SERINE/THREONINE-PROTEIN KINASE TNNI3K-RELATED"/>
    <property type="match status" value="1"/>
</dbReference>
<evidence type="ECO:0000256" key="8">
    <source>
        <dbReference type="ARBA" id="ARBA00048679"/>
    </source>
</evidence>
<dbReference type="Gene3D" id="1.10.510.10">
    <property type="entry name" value="Transferase(Phosphotransferase) domain 1"/>
    <property type="match status" value="1"/>
</dbReference>
<evidence type="ECO:0000313" key="13">
    <source>
        <dbReference type="Proteomes" id="UP000053237"/>
    </source>
</evidence>
<dbReference type="AlphaFoldDB" id="A0A024FUI5"/>
<comment type="similarity">
    <text evidence="10">Belongs to the protein kinase superfamily.</text>
</comment>
<dbReference type="EMBL" id="CAIX01000352">
    <property type="protein sequence ID" value="CCI10701.1"/>
    <property type="molecule type" value="Genomic_DNA"/>
</dbReference>
<comment type="catalytic activity">
    <reaction evidence="7">
        <text>L-threonyl-[protein] + ATP = O-phospho-L-threonyl-[protein] + ADP + H(+)</text>
        <dbReference type="Rhea" id="RHEA:46608"/>
        <dbReference type="Rhea" id="RHEA-COMP:11060"/>
        <dbReference type="Rhea" id="RHEA-COMP:11605"/>
        <dbReference type="ChEBI" id="CHEBI:15378"/>
        <dbReference type="ChEBI" id="CHEBI:30013"/>
        <dbReference type="ChEBI" id="CHEBI:30616"/>
        <dbReference type="ChEBI" id="CHEBI:61977"/>
        <dbReference type="ChEBI" id="CHEBI:456216"/>
        <dbReference type="EC" id="2.7.11.1"/>
    </reaction>
</comment>
<reference evidence="12 13" key="1">
    <citation type="submission" date="2012-05" db="EMBL/GenBank/DDBJ databases">
        <title>Recombination and specialization in a pathogen metapopulation.</title>
        <authorList>
            <person name="Gardiner A."/>
            <person name="Kemen E."/>
            <person name="Schultz-Larsen T."/>
            <person name="MacLean D."/>
            <person name="Van Oosterhout C."/>
            <person name="Jones J.D.G."/>
        </authorList>
    </citation>
    <scope>NUCLEOTIDE SEQUENCE [LARGE SCALE GENOMIC DNA]</scope>
    <source>
        <strain evidence="12 13">Ac Nc2</strain>
    </source>
</reference>
<proteinExistence type="inferred from homology"/>
<keyword evidence="3" id="KW-0808">Transferase</keyword>
<evidence type="ECO:0000256" key="1">
    <source>
        <dbReference type="ARBA" id="ARBA00012513"/>
    </source>
</evidence>
<dbReference type="PRINTS" id="PR00109">
    <property type="entry name" value="TYRKINASE"/>
</dbReference>
<dbReference type="InterPro" id="IPR001245">
    <property type="entry name" value="Ser-Thr/Tyr_kinase_cat_dom"/>
</dbReference>
<dbReference type="Pfam" id="PF07714">
    <property type="entry name" value="PK_Tyr_Ser-Thr"/>
    <property type="match status" value="1"/>
</dbReference>
<name>A0A024FUI5_9STRA</name>
<dbReference type="InterPro" id="IPR011009">
    <property type="entry name" value="Kinase-like_dom_sf"/>
</dbReference>
<protein>
    <recommendedName>
        <fullName evidence="1">non-specific serine/threonine protein kinase</fullName>
        <ecNumber evidence="1">2.7.11.1</ecNumber>
    </recommendedName>
</protein>
<dbReference type="FunFam" id="3.30.200.20:FF:000060">
    <property type="entry name" value="Serine/threonine-protein kinase isoform 1"/>
    <property type="match status" value="1"/>
</dbReference>
<dbReference type="Proteomes" id="UP000053237">
    <property type="component" value="Unassembled WGS sequence"/>
</dbReference>
<evidence type="ECO:0000256" key="2">
    <source>
        <dbReference type="ARBA" id="ARBA00022527"/>
    </source>
</evidence>
<evidence type="ECO:0000256" key="9">
    <source>
        <dbReference type="PROSITE-ProRule" id="PRU10141"/>
    </source>
</evidence>
<feature type="binding site" evidence="9">
    <location>
        <position position="157"/>
    </location>
    <ligand>
        <name>ATP</name>
        <dbReference type="ChEBI" id="CHEBI:30616"/>
    </ligand>
</feature>